<gene>
    <name evidence="2" type="ORF">DPV79_05420</name>
</gene>
<protein>
    <recommendedName>
        <fullName evidence="1">Protein kinase domain-containing protein</fullName>
    </recommendedName>
</protein>
<evidence type="ECO:0000313" key="3">
    <source>
        <dbReference type="Proteomes" id="UP000252458"/>
    </source>
</evidence>
<proteinExistence type="predicted"/>
<dbReference type="Proteomes" id="UP000252458">
    <property type="component" value="Unassembled WGS sequence"/>
</dbReference>
<dbReference type="PANTHER" id="PTHR44167:SF24">
    <property type="entry name" value="SERINE_THREONINE-PROTEIN KINASE CHK2"/>
    <property type="match status" value="1"/>
</dbReference>
<dbReference type="SUPFAM" id="SSF56112">
    <property type="entry name" value="Protein kinase-like (PK-like)"/>
    <property type="match status" value="1"/>
</dbReference>
<comment type="caution">
    <text evidence="2">The sequence shown here is derived from an EMBL/GenBank/DDBJ whole genome shotgun (WGS) entry which is preliminary data.</text>
</comment>
<dbReference type="PROSITE" id="PS50011">
    <property type="entry name" value="PROTEIN_KINASE_DOM"/>
    <property type="match status" value="1"/>
</dbReference>
<dbReference type="Gene3D" id="1.10.510.10">
    <property type="entry name" value="Transferase(Phosphotransferase) domain 1"/>
    <property type="match status" value="1"/>
</dbReference>
<dbReference type="InterPro" id="IPR011009">
    <property type="entry name" value="Kinase-like_dom_sf"/>
</dbReference>
<dbReference type="AlphaFoldDB" id="A0A365R0D1"/>
<dbReference type="PANTHER" id="PTHR44167">
    <property type="entry name" value="OVARIAN-SPECIFIC SERINE/THREONINE-PROTEIN KINASE LOK-RELATED"/>
    <property type="match status" value="1"/>
</dbReference>
<dbReference type="GO" id="GO:0005524">
    <property type="term" value="F:ATP binding"/>
    <property type="evidence" value="ECO:0007669"/>
    <property type="project" value="InterPro"/>
</dbReference>
<name>A0A365R0D1_9BURK</name>
<feature type="domain" description="Protein kinase" evidence="1">
    <location>
        <begin position="14"/>
        <end position="317"/>
    </location>
</feature>
<dbReference type="Pfam" id="PF00069">
    <property type="entry name" value="Pkinase"/>
    <property type="match status" value="1"/>
</dbReference>
<dbReference type="GO" id="GO:0004674">
    <property type="term" value="F:protein serine/threonine kinase activity"/>
    <property type="evidence" value="ECO:0007669"/>
    <property type="project" value="TreeGrafter"/>
</dbReference>
<dbReference type="RefSeq" id="WP_113044966.1">
    <property type="nucleotide sequence ID" value="NZ_QMFZ01000003.1"/>
</dbReference>
<dbReference type="Gene3D" id="3.30.200.20">
    <property type="entry name" value="Phosphorylase Kinase, domain 1"/>
    <property type="match status" value="1"/>
</dbReference>
<dbReference type="CDD" id="cd14014">
    <property type="entry name" value="STKc_PknB_like"/>
    <property type="match status" value="1"/>
</dbReference>
<accession>A0A365R0D1</accession>
<evidence type="ECO:0000259" key="1">
    <source>
        <dbReference type="PROSITE" id="PS50011"/>
    </source>
</evidence>
<sequence length="448" mass="50287">MDFYQGDVIDGRWRVVRVLSDSGGMGKVLIVGDTHGHLIGELALKYCRGDDEQTLHRFRREVRILASFSGNSRIAQVYWANVEHFPPYFVMKFYRDGDLLALNGSLGINYSAAEQVFNLMIDGINELHANNIYHRDIKPQNFLREGASIVVSDLGLGAEIDSLTRFTESHIAYGTFGYLPPEFYNGGFKHADATSDIFMLGKTFYVLLTGRDPTYMSDDGIHPALFYVIERSSQQNKSRRFSTLADLKQALSFAFDVVLGRGGAIGKANQLLDTIQTTLRTENKFHPDQIIEFVNTLTVLEDADKARICSELGQPFMMAISQGVLIEQLPTFLEVYKQMVEGGQYGWSFAETIADNMKRIFDAAGVPDRTRAFALEIAIDGAERMNRFAAMDTCIAMITSVNHETLGALVANVMQRNHHYFIQNIEPSQCRCDAIRRFLYAAKNADAS</sequence>
<dbReference type="EMBL" id="QMFZ01000003">
    <property type="protein sequence ID" value="RBB41791.1"/>
    <property type="molecule type" value="Genomic_DNA"/>
</dbReference>
<dbReference type="SMART" id="SM00220">
    <property type="entry name" value="S_TKc"/>
    <property type="match status" value="1"/>
</dbReference>
<dbReference type="GO" id="GO:0005737">
    <property type="term" value="C:cytoplasm"/>
    <property type="evidence" value="ECO:0007669"/>
    <property type="project" value="TreeGrafter"/>
</dbReference>
<reference evidence="2 3" key="1">
    <citation type="submission" date="2018-06" db="EMBL/GenBank/DDBJ databases">
        <title>Draft genome sequence of Burkholderia reimsis strain BE51 isolated from a French agricultural soil.</title>
        <authorList>
            <person name="Esmaeel Q."/>
        </authorList>
    </citation>
    <scope>NUCLEOTIDE SEQUENCE [LARGE SCALE GENOMIC DNA]</scope>
    <source>
        <strain evidence="2 3">BE51</strain>
    </source>
</reference>
<keyword evidence="3" id="KW-1185">Reference proteome</keyword>
<dbReference type="InterPro" id="IPR000719">
    <property type="entry name" value="Prot_kinase_dom"/>
</dbReference>
<evidence type="ECO:0000313" key="2">
    <source>
        <dbReference type="EMBL" id="RBB41791.1"/>
    </source>
</evidence>
<organism evidence="2 3">
    <name type="scientific">Burkholderia reimsis</name>
    <dbReference type="NCBI Taxonomy" id="2234132"/>
    <lineage>
        <taxon>Bacteria</taxon>
        <taxon>Pseudomonadati</taxon>
        <taxon>Pseudomonadota</taxon>
        <taxon>Betaproteobacteria</taxon>
        <taxon>Burkholderiales</taxon>
        <taxon>Burkholderiaceae</taxon>
        <taxon>Burkholderia</taxon>
    </lineage>
</organism>